<evidence type="ECO:0000256" key="2">
    <source>
        <dbReference type="ARBA" id="ARBA00022692"/>
    </source>
</evidence>
<dbReference type="AlphaFoldDB" id="A0A8J6UPD7"/>
<keyword evidence="4 5" id="KW-0472">Membrane</keyword>
<evidence type="ECO:0000313" key="11">
    <source>
        <dbReference type="Proteomes" id="UP000632828"/>
    </source>
</evidence>
<dbReference type="Pfam" id="PF24961">
    <property type="entry name" value="NfeD_membrane"/>
    <property type="match status" value="1"/>
</dbReference>
<dbReference type="Proteomes" id="UP000632828">
    <property type="component" value="Unassembled WGS sequence"/>
</dbReference>
<dbReference type="PANTHER" id="PTHR33507">
    <property type="entry name" value="INNER MEMBRANE PROTEIN YBBJ"/>
    <property type="match status" value="1"/>
</dbReference>
<feature type="transmembrane region" description="Helical" evidence="5">
    <location>
        <begin position="313"/>
        <end position="332"/>
    </location>
</feature>
<sequence>MSVFAVLSGFALLALSPALSLFANPPASDTILLLEVATPINPVIASFIADTITTANRQNHRAVLIELDTPGGLDTAMRDIIQAQLNSKIPTIVYVAPQGARAASAGALITLAADFAAMAPGTNIGAATPVSIGGGGGEADETMMKKVANDAAAYARSLAQKRGRNQEWAEEAVRDGVSISAEEALDLAVIDLIAEHREDLLRQLDGYKFIRDGEVMIFTSAGSQLVTVEMNWRQKILNALSNPSFAYLLMMLGILGIFFEISQPGSIFPGAVGAIAILLALFAFSALPVNYVGLLLIVVAFILFILEANVPSYGMLAVGGLIAMSLGSLMLVDSSEPYLQISRAVIAATVLSCAAFTTFAATMVVKTQKRHSPFGQDGLIGKHGEAVEAIGPDSGRAFVYGEYWSARANAPIVPGQTVEVIEMLDGLKIKVGAVTSTDQSADCEKKETL</sequence>
<dbReference type="Gene3D" id="2.40.50.140">
    <property type="entry name" value="Nucleic acid-binding proteins"/>
    <property type="match status" value="1"/>
</dbReference>
<dbReference type="InterPro" id="IPR056738">
    <property type="entry name" value="NfeD1b_N"/>
</dbReference>
<evidence type="ECO:0000256" key="5">
    <source>
        <dbReference type="SAM" id="Phobius"/>
    </source>
</evidence>
<evidence type="ECO:0000256" key="4">
    <source>
        <dbReference type="ARBA" id="ARBA00023136"/>
    </source>
</evidence>
<dbReference type="Gene3D" id="3.90.226.10">
    <property type="entry name" value="2-enoyl-CoA Hydratase, Chain A, domain 1"/>
    <property type="match status" value="1"/>
</dbReference>
<evidence type="ECO:0000256" key="1">
    <source>
        <dbReference type="ARBA" id="ARBA00004141"/>
    </source>
</evidence>
<dbReference type="InterPro" id="IPR056739">
    <property type="entry name" value="NfeD_membrane"/>
</dbReference>
<evidence type="ECO:0000259" key="7">
    <source>
        <dbReference type="Pfam" id="PF01957"/>
    </source>
</evidence>
<dbReference type="PANTHER" id="PTHR33507:SF4">
    <property type="entry name" value="NODULATION COMPETITIVENESS PROTEIN NFED"/>
    <property type="match status" value="1"/>
</dbReference>
<feature type="transmembrane region" description="Helical" evidence="5">
    <location>
        <begin position="289"/>
        <end position="306"/>
    </location>
</feature>
<feature type="transmembrane region" description="Helical" evidence="5">
    <location>
        <begin position="344"/>
        <end position="365"/>
    </location>
</feature>
<keyword evidence="6" id="KW-0732">Signal</keyword>
<dbReference type="Pfam" id="PF25145">
    <property type="entry name" value="NfeD1b_N"/>
    <property type="match status" value="1"/>
</dbReference>
<dbReference type="GO" id="GO:0016020">
    <property type="term" value="C:membrane"/>
    <property type="evidence" value="ECO:0007669"/>
    <property type="project" value="UniProtKB-SubCell"/>
</dbReference>
<organism evidence="10 11">
    <name type="scientific">Pelovirga terrestris</name>
    <dbReference type="NCBI Taxonomy" id="2771352"/>
    <lineage>
        <taxon>Bacteria</taxon>
        <taxon>Pseudomonadati</taxon>
        <taxon>Thermodesulfobacteriota</taxon>
        <taxon>Desulfuromonadia</taxon>
        <taxon>Geobacterales</taxon>
        <taxon>Geobacteraceae</taxon>
        <taxon>Pelovirga</taxon>
    </lineage>
</organism>
<keyword evidence="3 5" id="KW-1133">Transmembrane helix</keyword>
<feature type="chain" id="PRO_5035276269" evidence="6">
    <location>
        <begin position="24"/>
        <end position="449"/>
    </location>
</feature>
<accession>A0A8J6UPD7</accession>
<feature type="domain" description="NfeD integral membrane" evidence="8">
    <location>
        <begin position="245"/>
        <end position="360"/>
    </location>
</feature>
<name>A0A8J6UPD7_9BACT</name>
<dbReference type="InterPro" id="IPR052165">
    <property type="entry name" value="Membrane_assoc_protease"/>
</dbReference>
<dbReference type="CDD" id="cd07020">
    <property type="entry name" value="Clp_protease_NfeD_1"/>
    <property type="match status" value="1"/>
</dbReference>
<dbReference type="InterPro" id="IPR029045">
    <property type="entry name" value="ClpP/crotonase-like_dom_sf"/>
</dbReference>
<comment type="subcellular location">
    <subcellularLocation>
        <location evidence="1">Membrane</location>
        <topology evidence="1">Multi-pass membrane protein</topology>
    </subcellularLocation>
</comment>
<dbReference type="Pfam" id="PF01957">
    <property type="entry name" value="NfeD"/>
    <property type="match status" value="1"/>
</dbReference>
<gene>
    <name evidence="10" type="ORF">ICT70_08135</name>
</gene>
<feature type="domain" description="NfeD-like C-terminal" evidence="7">
    <location>
        <begin position="377"/>
        <end position="431"/>
    </location>
</feature>
<evidence type="ECO:0000313" key="10">
    <source>
        <dbReference type="EMBL" id="MBD1400634.1"/>
    </source>
</evidence>
<dbReference type="InterPro" id="IPR012340">
    <property type="entry name" value="NA-bd_OB-fold"/>
</dbReference>
<dbReference type="SUPFAM" id="SSF52096">
    <property type="entry name" value="ClpP/crotonase"/>
    <property type="match status" value="1"/>
</dbReference>
<protein>
    <submittedName>
        <fullName evidence="10">Nodulation protein NfeD</fullName>
    </submittedName>
</protein>
<dbReference type="FunFam" id="3.90.226.10:FF:000089">
    <property type="entry name" value="Membrane-bound serine protease"/>
    <property type="match status" value="1"/>
</dbReference>
<dbReference type="InterPro" id="IPR002810">
    <property type="entry name" value="NfeD-like_C"/>
</dbReference>
<dbReference type="SUPFAM" id="SSF141322">
    <property type="entry name" value="NfeD domain-like"/>
    <property type="match status" value="1"/>
</dbReference>
<feature type="transmembrane region" description="Helical" evidence="5">
    <location>
        <begin position="240"/>
        <end position="259"/>
    </location>
</feature>
<proteinExistence type="predicted"/>
<evidence type="ECO:0000259" key="8">
    <source>
        <dbReference type="Pfam" id="PF24961"/>
    </source>
</evidence>
<evidence type="ECO:0000259" key="9">
    <source>
        <dbReference type="Pfam" id="PF25145"/>
    </source>
</evidence>
<evidence type="ECO:0000256" key="3">
    <source>
        <dbReference type="ARBA" id="ARBA00022989"/>
    </source>
</evidence>
<keyword evidence="2 5" id="KW-0812">Transmembrane</keyword>
<dbReference type="EMBL" id="JACWUN010000008">
    <property type="protein sequence ID" value="MBD1400634.1"/>
    <property type="molecule type" value="Genomic_DNA"/>
</dbReference>
<feature type="domain" description="NfeD1b N-terminal" evidence="9">
    <location>
        <begin position="35"/>
        <end position="195"/>
    </location>
</feature>
<comment type="caution">
    <text evidence="10">The sequence shown here is derived from an EMBL/GenBank/DDBJ whole genome shotgun (WGS) entry which is preliminary data.</text>
</comment>
<evidence type="ECO:0000256" key="6">
    <source>
        <dbReference type="SAM" id="SignalP"/>
    </source>
</evidence>
<feature type="signal peptide" evidence="6">
    <location>
        <begin position="1"/>
        <end position="23"/>
    </location>
</feature>
<reference evidence="10" key="1">
    <citation type="submission" date="2020-09" db="EMBL/GenBank/DDBJ databases">
        <title>Pelobacter alkaliphilus sp. nov., a novel anaerobic arsenate-reducing bacterium from terrestrial mud volcano.</title>
        <authorList>
            <person name="Khomyakova M.A."/>
            <person name="Merkel A.Y."/>
            <person name="Slobodkin A.I."/>
        </authorList>
    </citation>
    <scope>NUCLEOTIDE SEQUENCE</scope>
    <source>
        <strain evidence="10">M08fum</strain>
    </source>
</reference>
<keyword evidence="11" id="KW-1185">Reference proteome</keyword>